<dbReference type="Proteomes" id="UP000335636">
    <property type="component" value="Unassembled WGS sequence"/>
</dbReference>
<organism evidence="3 4">
    <name type="scientific">Marmota monax</name>
    <name type="common">Woodchuck</name>
    <dbReference type="NCBI Taxonomy" id="9995"/>
    <lineage>
        <taxon>Eukaryota</taxon>
        <taxon>Metazoa</taxon>
        <taxon>Chordata</taxon>
        <taxon>Craniata</taxon>
        <taxon>Vertebrata</taxon>
        <taxon>Euteleostomi</taxon>
        <taxon>Mammalia</taxon>
        <taxon>Eutheria</taxon>
        <taxon>Euarchontoglires</taxon>
        <taxon>Glires</taxon>
        <taxon>Rodentia</taxon>
        <taxon>Sciuromorpha</taxon>
        <taxon>Sciuridae</taxon>
        <taxon>Xerinae</taxon>
        <taxon>Marmotini</taxon>
        <taxon>Marmota</taxon>
    </lineage>
</organism>
<dbReference type="Proteomes" id="UP000662637">
    <property type="component" value="Unassembled WGS sequence"/>
</dbReference>
<evidence type="ECO:0000313" key="3">
    <source>
        <dbReference type="EMBL" id="VTJ71587.1"/>
    </source>
</evidence>
<evidence type="ECO:0000313" key="4">
    <source>
        <dbReference type="Proteomes" id="UP000335636"/>
    </source>
</evidence>
<protein>
    <submittedName>
        <fullName evidence="3">Uncharacterized protein</fullName>
    </submittedName>
</protein>
<reference evidence="2" key="2">
    <citation type="submission" date="2020-08" db="EMBL/GenBank/DDBJ databases">
        <authorList>
            <person name="Shumante A."/>
            <person name="Zimin A.V."/>
            <person name="Puiu D."/>
            <person name="Salzberg S.L."/>
        </authorList>
    </citation>
    <scope>NUCLEOTIDE SEQUENCE</scope>
    <source>
        <strain evidence="2">WC2-LM</strain>
        <tissue evidence="2">Liver</tissue>
    </source>
</reference>
<proteinExistence type="predicted"/>
<keyword evidence="4" id="KW-1185">Reference proteome</keyword>
<reference evidence="3 4" key="1">
    <citation type="submission" date="2019-04" db="EMBL/GenBank/DDBJ databases">
        <authorList>
            <person name="Alioto T."/>
            <person name="Alioto T."/>
        </authorList>
    </citation>
    <scope>NUCLEOTIDE SEQUENCE [LARGE SCALE GENOMIC DNA]</scope>
</reference>
<accession>A0A5E4BPU7</accession>
<name>A0A5E4BPU7_MARMO</name>
<evidence type="ECO:0000256" key="1">
    <source>
        <dbReference type="SAM" id="MobiDB-lite"/>
    </source>
</evidence>
<dbReference type="EMBL" id="CABDUW010000574">
    <property type="protein sequence ID" value="VTJ71587.1"/>
    <property type="molecule type" value="Genomic_DNA"/>
</dbReference>
<sequence length="132" mass="14354">MTRAKLDSQNIGARRSLRASVVSPFFPFHPTEEAAEAQSAHCQDMPTATATEQPGRGRLLTQRRDTLTSPGPPYTYLALEVLSLPQKTSPGSEMFIEGPNICGQLLALTMEERGVCTALPKKVSILENDPSQ</sequence>
<dbReference type="EMBL" id="WJEC01000687">
    <property type="protein sequence ID" value="KAF7481679.1"/>
    <property type="molecule type" value="Genomic_DNA"/>
</dbReference>
<feature type="region of interest" description="Disordered" evidence="1">
    <location>
        <begin position="33"/>
        <end position="72"/>
    </location>
</feature>
<evidence type="ECO:0000313" key="2">
    <source>
        <dbReference type="EMBL" id="KAF7481679.1"/>
    </source>
</evidence>
<gene>
    <name evidence="2" type="ORF">GHT09_007101</name>
    <name evidence="3" type="ORF">MONAX_5E028138</name>
</gene>
<dbReference type="AlphaFoldDB" id="A0A5E4BPU7"/>